<gene>
    <name evidence="1" type="ORF">FOF46_04695</name>
</gene>
<protein>
    <submittedName>
        <fullName evidence="1">Uncharacterized protein</fullName>
    </submittedName>
</protein>
<sequence length="116" mass="13063">MNDTKLKISRIVGQTLKPSERTTFRYVLEKHNKHMAGILATSGTQLTISFLNGSDVEINSFELLSADPVNVSPSRRILQWEDELTDCTILTGSIENIQSKSQYVSLYLITFNTQNP</sequence>
<comment type="caution">
    <text evidence="1">The sequence shown here is derived from an EMBL/GenBank/DDBJ whole genome shotgun (WGS) entry which is preliminary data.</text>
</comment>
<evidence type="ECO:0000313" key="2">
    <source>
        <dbReference type="Proteomes" id="UP000318833"/>
    </source>
</evidence>
<proteinExistence type="predicted"/>
<dbReference type="Proteomes" id="UP000318833">
    <property type="component" value="Unassembled WGS sequence"/>
</dbReference>
<dbReference type="AlphaFoldDB" id="A0A554VPC8"/>
<evidence type="ECO:0000313" key="1">
    <source>
        <dbReference type="EMBL" id="TSE10336.1"/>
    </source>
</evidence>
<accession>A0A554VPC8</accession>
<reference evidence="1 2" key="1">
    <citation type="submission" date="2019-07" db="EMBL/GenBank/DDBJ databases">
        <title>The draft genome sequence of Aquimarina algiphila M91.</title>
        <authorList>
            <person name="Meng X."/>
        </authorList>
    </citation>
    <scope>NUCLEOTIDE SEQUENCE [LARGE SCALE GENOMIC DNA]</scope>
    <source>
        <strain evidence="1 2">M91</strain>
    </source>
</reference>
<name>A0A554VPC8_9FLAO</name>
<dbReference type="EMBL" id="VLNR01000007">
    <property type="protein sequence ID" value="TSE10336.1"/>
    <property type="molecule type" value="Genomic_DNA"/>
</dbReference>
<organism evidence="1 2">
    <name type="scientific">Aquimarina algiphila</name>
    <dbReference type="NCBI Taxonomy" id="2047982"/>
    <lineage>
        <taxon>Bacteria</taxon>
        <taxon>Pseudomonadati</taxon>
        <taxon>Bacteroidota</taxon>
        <taxon>Flavobacteriia</taxon>
        <taxon>Flavobacteriales</taxon>
        <taxon>Flavobacteriaceae</taxon>
        <taxon>Aquimarina</taxon>
    </lineage>
</organism>
<keyword evidence="2" id="KW-1185">Reference proteome</keyword>
<dbReference type="RefSeq" id="WP_143915635.1">
    <property type="nucleotide sequence ID" value="NZ_CANMXV010000014.1"/>
</dbReference>